<evidence type="ECO:0000256" key="3">
    <source>
        <dbReference type="ARBA" id="ARBA00022603"/>
    </source>
</evidence>
<proteinExistence type="inferred from homology"/>
<evidence type="ECO:0000256" key="5">
    <source>
        <dbReference type="ARBA" id="ARBA00022691"/>
    </source>
</evidence>
<evidence type="ECO:0000256" key="1">
    <source>
        <dbReference type="ARBA" id="ARBA00010396"/>
    </source>
</evidence>
<dbReference type="PANTHER" id="PTHR11265">
    <property type="entry name" value="S-ADENOSYL-METHYLTRANSFERASE MRAW"/>
    <property type="match status" value="1"/>
</dbReference>
<dbReference type="InterPro" id="IPR023397">
    <property type="entry name" value="SAM-dep_MeTrfase_MraW_recog"/>
</dbReference>
<keyword evidence="2 6" id="KW-0698">rRNA processing</keyword>
<evidence type="ECO:0000313" key="7">
    <source>
        <dbReference type="EMBL" id="OGY55120.1"/>
    </source>
</evidence>
<dbReference type="SUPFAM" id="SSF53335">
    <property type="entry name" value="S-adenosyl-L-methionine-dependent methyltransferases"/>
    <property type="match status" value="1"/>
</dbReference>
<keyword evidence="3 6" id="KW-0489">Methyltransferase</keyword>
<dbReference type="Gene3D" id="3.40.50.150">
    <property type="entry name" value="Vaccinia Virus protein VP39"/>
    <property type="match status" value="1"/>
</dbReference>
<dbReference type="Proteomes" id="UP000176512">
    <property type="component" value="Unassembled WGS sequence"/>
</dbReference>
<feature type="binding site" evidence="6">
    <location>
        <position position="78"/>
    </location>
    <ligand>
        <name>S-adenosyl-L-methionine</name>
        <dbReference type="ChEBI" id="CHEBI:59789"/>
    </ligand>
</feature>
<dbReference type="GO" id="GO:0071424">
    <property type="term" value="F:rRNA (cytosine-N4-)-methyltransferase activity"/>
    <property type="evidence" value="ECO:0007669"/>
    <property type="project" value="UniProtKB-UniRule"/>
</dbReference>
<dbReference type="InterPro" id="IPR002903">
    <property type="entry name" value="RsmH"/>
</dbReference>
<comment type="similarity">
    <text evidence="1 6">Belongs to the methyltransferase superfamily. RsmH family.</text>
</comment>
<evidence type="ECO:0000256" key="4">
    <source>
        <dbReference type="ARBA" id="ARBA00022679"/>
    </source>
</evidence>
<dbReference type="EMBL" id="MHIP01000012">
    <property type="protein sequence ID" value="OGY55120.1"/>
    <property type="molecule type" value="Genomic_DNA"/>
</dbReference>
<keyword evidence="5 6" id="KW-0949">S-adenosyl-L-methionine</keyword>
<sequence length="295" mass="33460">MHIPVLKDKVIEYLKPKPNEHFIDCTVGQGGHAMVILEKTGPRGKVLGIDQDSAFLSQLQKTLQKQYKSRLILAEGNFAHITTIAQQEKFKPVHGILFDLGFSSLHIEESRRGFSFQKQEPLDMRYSLNNPITAEKIVNYWSKTDIERILKEYGEEQFSKEIAQAIAEQRAKTPIVKTTQLVNIIESATPKWYHKKKAHPATKTFQALRIAVNAELENIKEALPQAIGLLEPAGRIAVISFHSLEDRIVKNFFKTHPLLNMITKKPITPSLQEQKANPRSRSAKLRVALKLPAKT</sequence>
<evidence type="ECO:0000256" key="2">
    <source>
        <dbReference type="ARBA" id="ARBA00022552"/>
    </source>
</evidence>
<dbReference type="InterPro" id="IPR029063">
    <property type="entry name" value="SAM-dependent_MTases_sf"/>
</dbReference>
<feature type="binding site" evidence="6">
    <location>
        <position position="50"/>
    </location>
    <ligand>
        <name>S-adenosyl-L-methionine</name>
        <dbReference type="ChEBI" id="CHEBI:59789"/>
    </ligand>
</feature>
<evidence type="ECO:0000256" key="6">
    <source>
        <dbReference type="HAMAP-Rule" id="MF_01007"/>
    </source>
</evidence>
<evidence type="ECO:0000313" key="8">
    <source>
        <dbReference type="Proteomes" id="UP000176512"/>
    </source>
</evidence>
<keyword evidence="4 6" id="KW-0808">Transferase</keyword>
<dbReference type="NCBIfam" id="TIGR00006">
    <property type="entry name" value="16S rRNA (cytosine(1402)-N(4))-methyltransferase RsmH"/>
    <property type="match status" value="1"/>
</dbReference>
<reference evidence="7 8" key="1">
    <citation type="journal article" date="2016" name="Nat. Commun.">
        <title>Thousands of microbial genomes shed light on interconnected biogeochemical processes in an aquifer system.</title>
        <authorList>
            <person name="Anantharaman K."/>
            <person name="Brown C.T."/>
            <person name="Hug L.A."/>
            <person name="Sharon I."/>
            <person name="Castelle C.J."/>
            <person name="Probst A.J."/>
            <person name="Thomas B.C."/>
            <person name="Singh A."/>
            <person name="Wilkins M.J."/>
            <person name="Karaoz U."/>
            <person name="Brodie E.L."/>
            <person name="Williams K.H."/>
            <person name="Hubbard S.S."/>
            <person name="Banfield J.F."/>
        </authorList>
    </citation>
    <scope>NUCLEOTIDE SEQUENCE [LARGE SCALE GENOMIC DNA]</scope>
</reference>
<dbReference type="GO" id="GO:0070475">
    <property type="term" value="P:rRNA base methylation"/>
    <property type="evidence" value="ECO:0007669"/>
    <property type="project" value="UniProtKB-UniRule"/>
</dbReference>
<dbReference type="GO" id="GO:0005737">
    <property type="term" value="C:cytoplasm"/>
    <property type="evidence" value="ECO:0007669"/>
    <property type="project" value="UniProtKB-SubCell"/>
</dbReference>
<gene>
    <name evidence="6" type="primary">rsmH</name>
    <name evidence="7" type="ORF">A3A24_03435</name>
</gene>
<comment type="caution">
    <text evidence="7">The sequence shown here is derived from an EMBL/GenBank/DDBJ whole genome shotgun (WGS) entry which is preliminary data.</text>
</comment>
<dbReference type="PANTHER" id="PTHR11265:SF0">
    <property type="entry name" value="12S RRNA N4-METHYLCYTIDINE METHYLTRANSFERASE"/>
    <property type="match status" value="1"/>
</dbReference>
<dbReference type="Gene3D" id="1.10.150.170">
    <property type="entry name" value="Putative methyltransferase TM0872, insert domain"/>
    <property type="match status" value="1"/>
</dbReference>
<dbReference type="PIRSF" id="PIRSF004486">
    <property type="entry name" value="MraW"/>
    <property type="match status" value="1"/>
</dbReference>
<comment type="function">
    <text evidence="6">Specifically methylates the N4 position of cytidine in position 1402 (C1402) of 16S rRNA.</text>
</comment>
<feature type="binding site" evidence="6">
    <location>
        <begin position="30"/>
        <end position="32"/>
    </location>
    <ligand>
        <name>S-adenosyl-L-methionine</name>
        <dbReference type="ChEBI" id="CHEBI:59789"/>
    </ligand>
</feature>
<comment type="subcellular location">
    <subcellularLocation>
        <location evidence="6">Cytoplasm</location>
    </subcellularLocation>
</comment>
<dbReference type="EC" id="2.1.1.199" evidence="6"/>
<comment type="catalytic activity">
    <reaction evidence="6">
        <text>cytidine(1402) in 16S rRNA + S-adenosyl-L-methionine = N(4)-methylcytidine(1402) in 16S rRNA + S-adenosyl-L-homocysteine + H(+)</text>
        <dbReference type="Rhea" id="RHEA:42928"/>
        <dbReference type="Rhea" id="RHEA-COMP:10286"/>
        <dbReference type="Rhea" id="RHEA-COMP:10287"/>
        <dbReference type="ChEBI" id="CHEBI:15378"/>
        <dbReference type="ChEBI" id="CHEBI:57856"/>
        <dbReference type="ChEBI" id="CHEBI:59789"/>
        <dbReference type="ChEBI" id="CHEBI:74506"/>
        <dbReference type="ChEBI" id="CHEBI:82748"/>
        <dbReference type="EC" id="2.1.1.199"/>
    </reaction>
</comment>
<organism evidence="7 8">
    <name type="scientific">Candidatus Buchananbacteria bacterium RIFCSPLOWO2_01_FULL_46_12</name>
    <dbReference type="NCBI Taxonomy" id="1797546"/>
    <lineage>
        <taxon>Bacteria</taxon>
        <taxon>Candidatus Buchananiibacteriota</taxon>
    </lineage>
</organism>
<keyword evidence="6" id="KW-0963">Cytoplasm</keyword>
<dbReference type="Pfam" id="PF01795">
    <property type="entry name" value="Methyltransf_5"/>
    <property type="match status" value="1"/>
</dbReference>
<name>A0A1G1YU59_9BACT</name>
<dbReference type="AlphaFoldDB" id="A0A1G1YU59"/>
<dbReference type="SUPFAM" id="SSF81799">
    <property type="entry name" value="Putative methyltransferase TM0872, insert domain"/>
    <property type="match status" value="1"/>
</dbReference>
<accession>A0A1G1YU59</accession>
<feature type="binding site" evidence="6">
    <location>
        <position position="106"/>
    </location>
    <ligand>
        <name>S-adenosyl-L-methionine</name>
        <dbReference type="ChEBI" id="CHEBI:59789"/>
    </ligand>
</feature>
<feature type="binding site" evidence="6">
    <location>
        <position position="99"/>
    </location>
    <ligand>
        <name>S-adenosyl-L-methionine</name>
        <dbReference type="ChEBI" id="CHEBI:59789"/>
    </ligand>
</feature>
<protein>
    <recommendedName>
        <fullName evidence="6">Ribosomal RNA small subunit methyltransferase H</fullName>
        <ecNumber evidence="6">2.1.1.199</ecNumber>
    </recommendedName>
    <alternativeName>
        <fullName evidence="6">16S rRNA m(4)C1402 methyltransferase</fullName>
    </alternativeName>
    <alternativeName>
        <fullName evidence="6">rRNA (cytosine-N(4)-)-methyltransferase RsmH</fullName>
    </alternativeName>
</protein>
<dbReference type="HAMAP" id="MF_01007">
    <property type="entry name" value="16SrRNA_methyltr_H"/>
    <property type="match status" value="1"/>
</dbReference>